<dbReference type="Proteomes" id="UP001240984">
    <property type="component" value="Unassembled WGS sequence"/>
</dbReference>
<dbReference type="Pfam" id="PF00501">
    <property type="entry name" value="AMP-binding"/>
    <property type="match status" value="2"/>
</dbReference>
<dbReference type="InterPro" id="IPR009081">
    <property type="entry name" value="PP-bd_ACP"/>
</dbReference>
<dbReference type="InterPro" id="IPR010071">
    <property type="entry name" value="AA_adenyl_dom"/>
</dbReference>
<dbReference type="SUPFAM" id="SSF56801">
    <property type="entry name" value="Acetyl-CoA synthetase-like"/>
    <property type="match status" value="2"/>
</dbReference>
<dbReference type="Pfam" id="PF00668">
    <property type="entry name" value="Condensation"/>
    <property type="match status" value="1"/>
</dbReference>
<reference evidence="5 6" key="1">
    <citation type="submission" date="2023-07" db="EMBL/GenBank/DDBJ databases">
        <title>Sequencing the genomes of 1000 actinobacteria strains.</title>
        <authorList>
            <person name="Klenk H.-P."/>
        </authorList>
    </citation>
    <scope>NUCLEOTIDE SEQUENCE [LARGE SCALE GENOMIC DNA]</scope>
    <source>
        <strain evidence="5 6">DSM 44710</strain>
    </source>
</reference>
<dbReference type="Gene3D" id="2.30.38.10">
    <property type="entry name" value="Luciferase, Domain 3"/>
    <property type="match status" value="1"/>
</dbReference>
<comment type="cofactor">
    <cofactor evidence="1">
        <name>pantetheine 4'-phosphate</name>
        <dbReference type="ChEBI" id="CHEBI:47942"/>
    </cofactor>
</comment>
<dbReference type="InterPro" id="IPR042099">
    <property type="entry name" value="ANL_N_sf"/>
</dbReference>
<dbReference type="PROSITE" id="PS00455">
    <property type="entry name" value="AMP_BINDING"/>
    <property type="match status" value="2"/>
</dbReference>
<evidence type="ECO:0000256" key="2">
    <source>
        <dbReference type="ARBA" id="ARBA00022450"/>
    </source>
</evidence>
<dbReference type="EMBL" id="JAUSRA010000001">
    <property type="protein sequence ID" value="MDP9793793.1"/>
    <property type="molecule type" value="Genomic_DNA"/>
</dbReference>
<dbReference type="InterPro" id="IPR001242">
    <property type="entry name" value="Condensation_dom"/>
</dbReference>
<feature type="domain" description="Carrier" evidence="4">
    <location>
        <begin position="492"/>
        <end position="567"/>
    </location>
</feature>
<dbReference type="InterPro" id="IPR020806">
    <property type="entry name" value="PKS_PP-bd"/>
</dbReference>
<dbReference type="InterPro" id="IPR025110">
    <property type="entry name" value="AMP-bd_C"/>
</dbReference>
<organism evidence="5 6">
    <name type="scientific">Catenuloplanes nepalensis</name>
    <dbReference type="NCBI Taxonomy" id="587533"/>
    <lineage>
        <taxon>Bacteria</taxon>
        <taxon>Bacillati</taxon>
        <taxon>Actinomycetota</taxon>
        <taxon>Actinomycetes</taxon>
        <taxon>Micromonosporales</taxon>
        <taxon>Micromonosporaceae</taxon>
        <taxon>Catenuloplanes</taxon>
    </lineage>
</organism>
<protein>
    <submittedName>
        <fullName evidence="5">Amino acid adenylation domain-containing protein</fullName>
    </submittedName>
</protein>
<dbReference type="SMART" id="SM00823">
    <property type="entry name" value="PKS_PP"/>
    <property type="match status" value="2"/>
</dbReference>
<dbReference type="InterPro" id="IPR000873">
    <property type="entry name" value="AMP-dep_synth/lig_dom"/>
</dbReference>
<dbReference type="PROSITE" id="PS00012">
    <property type="entry name" value="PHOSPHOPANTETHEINE"/>
    <property type="match status" value="2"/>
</dbReference>
<feature type="domain" description="Carrier" evidence="4">
    <location>
        <begin position="1541"/>
        <end position="1615"/>
    </location>
</feature>
<dbReference type="PANTHER" id="PTHR45527">
    <property type="entry name" value="NONRIBOSOMAL PEPTIDE SYNTHETASE"/>
    <property type="match status" value="1"/>
</dbReference>
<dbReference type="SUPFAM" id="SSF47336">
    <property type="entry name" value="ACP-like"/>
    <property type="match status" value="2"/>
</dbReference>
<evidence type="ECO:0000256" key="1">
    <source>
        <dbReference type="ARBA" id="ARBA00001957"/>
    </source>
</evidence>
<name>A0ABT9MQT7_9ACTN</name>
<dbReference type="Gene3D" id="3.30.559.30">
    <property type="entry name" value="Nonribosomal peptide synthetase, condensation domain"/>
    <property type="match status" value="1"/>
</dbReference>
<dbReference type="InterPro" id="IPR045851">
    <property type="entry name" value="AMP-bd_C_sf"/>
</dbReference>
<evidence type="ECO:0000313" key="6">
    <source>
        <dbReference type="Proteomes" id="UP001240984"/>
    </source>
</evidence>
<dbReference type="SUPFAM" id="SSF52777">
    <property type="entry name" value="CoA-dependent acyltransferases"/>
    <property type="match status" value="2"/>
</dbReference>
<dbReference type="Pfam" id="PF00550">
    <property type="entry name" value="PP-binding"/>
    <property type="match status" value="2"/>
</dbReference>
<dbReference type="InterPro" id="IPR023213">
    <property type="entry name" value="CAT-like_dom_sf"/>
</dbReference>
<dbReference type="Gene3D" id="1.10.1200.10">
    <property type="entry name" value="ACP-like"/>
    <property type="match status" value="2"/>
</dbReference>
<dbReference type="CDD" id="cd05930">
    <property type="entry name" value="A_NRPS"/>
    <property type="match status" value="2"/>
</dbReference>
<evidence type="ECO:0000259" key="4">
    <source>
        <dbReference type="PROSITE" id="PS50075"/>
    </source>
</evidence>
<accession>A0ABT9MQT7</accession>
<dbReference type="PROSITE" id="PS50075">
    <property type="entry name" value="CARRIER"/>
    <property type="match status" value="2"/>
</dbReference>
<dbReference type="Gene3D" id="3.40.50.12780">
    <property type="entry name" value="N-terminal domain of ligase-like"/>
    <property type="match status" value="1"/>
</dbReference>
<dbReference type="CDD" id="cd19531">
    <property type="entry name" value="LCL_NRPS-like"/>
    <property type="match status" value="1"/>
</dbReference>
<dbReference type="Gene3D" id="3.30.300.30">
    <property type="match status" value="2"/>
</dbReference>
<dbReference type="Pfam" id="PF13193">
    <property type="entry name" value="AMP-binding_C"/>
    <property type="match status" value="2"/>
</dbReference>
<dbReference type="InterPro" id="IPR006162">
    <property type="entry name" value="Ppantetheine_attach_site"/>
</dbReference>
<keyword evidence="6" id="KW-1185">Reference proteome</keyword>
<keyword evidence="3" id="KW-0597">Phosphoprotein</keyword>
<dbReference type="RefSeq" id="WP_306828876.1">
    <property type="nucleotide sequence ID" value="NZ_JAUSRA010000001.1"/>
</dbReference>
<evidence type="ECO:0000256" key="3">
    <source>
        <dbReference type="ARBA" id="ARBA00022553"/>
    </source>
</evidence>
<dbReference type="Gene3D" id="3.40.50.980">
    <property type="match status" value="2"/>
</dbReference>
<dbReference type="PANTHER" id="PTHR45527:SF1">
    <property type="entry name" value="FATTY ACID SYNTHASE"/>
    <property type="match status" value="1"/>
</dbReference>
<dbReference type="InterPro" id="IPR036736">
    <property type="entry name" value="ACP-like_sf"/>
</dbReference>
<dbReference type="Gene3D" id="3.30.559.10">
    <property type="entry name" value="Chloramphenicol acetyltransferase-like domain"/>
    <property type="match status" value="1"/>
</dbReference>
<sequence>MTVETLPEAVRRWAGTHPDALAVDAGDSVLTYRQLAARAAGLAVRLRAAGAGAETIVGLATGRTPDLVTGLLGILEAGAAWVPLDPAYPDDRLSFVLRDSAARLVVADAGTASLPALADVSVLVPADTTGEPEAPPAPPDPRRLAYVLYTSGSTGRPKGVMVTEGCLGNLGTVLVDAFRTGPGDRILQFASPSFDASVWEIGLALRGGATLVLAGRAELMPGPALAATLRDRRITHAVMPPSVLAELPPVALPDLRELVCGGEVLSRPLAARWAAGRRLVNGYGPTETTVCVTMSDVAPDGGAPTIGRAFGGASVHLVGPDLRPVADGQPGEIAVGGARVSRGYLGRAALTAHRFVPDPFGGPPGARLYLTGDLGRRLPSGEIEFLGRADQQIKWRGFRIEPDEIAAVLREHPRVRDALVVLRDDHLTAYVTAADVTSAALRDLLAARLPAHMLPSAIVPLDRMPLTAAGKVDRAALPAAARADSGLGERVPPRTATEHTIVAIMARLLGGADVGVTDGFFALGGHSLLAARLIARVRDATGLELPASVVFAGPSATEIAAYLDSGAAEPALPPLRPVPRDRPLPLSFPQERVWYIETAAPGNLAYNAQFTVRLRGPLDQAVLAATLAALVDRHEVLRTAFVTVDGLPVQRPQRSAPARLPFTDLSGLPGPEREARAAQVIADAVREPFDLARPPLARWTLIRHDTADHTLVQVEHHFVHDGWSQSVFLSDLETVYPALLAGEPVPPPAHTAQFADFAVWQREWMRGPVLDRHLDYWTARLAGVTTTVDLPADRPRPAVPSMRGDLLRIDLPDELARALRGFARAHGVTLFTTMLAGFAALLHRYSRQRTVVVGTAVADRRLAESERLIGMLVNTLPLVTDLGDRPGFGALVQRVHETALDAYAWQAVPLDRLVRALAPVRDPSRDPLFSVLFSAHDSPVPDLEFGGLRGEVVERHNGSAKMDLSVVVVPRAEQRAGRPPRPGDDRITLLWEYATDLFEADTMRRMAGHYLTLLAEAVRAPHTPVARLPLGPAVPAAPAIPAAPAVSVGSRAVFRPAHEQVADAARASAGTPVCGTTYGELDAAANALAHRLVRAGAGPDVPVVVCAGRGAESILGQLAALKAGAAFLPVDAGYPAARLAYLIRDSRAPVLLATPEVLDRLPATTATVLPLDLSGRAGTGPAVRVSAHHLAYVVYTSGSTGRPKGVAITHGSLANLIDWYRDELGLTADDTGTLVASPGFDGAIGELWPALATGAAIACPSDEVRATPAALTRWFARAAVTVAYLPTVLAGLVLAEPWPASARLRVLSCGGEALTARPAPDAPFRLVNLYGPAENTVNSTAGTVRARPAGRPSIGVPIRGAIAYVLDEDGTPAPVGVPGELYVTGAGLARGYLHRPGLTADRFLPDPFSTTPGARMYRTGDLARWRPDGELDFLGRTDEQVKILGFRIETAEVSAVLREHDHVRDALVVARDDPGRPRRLVAYLEAGETHAAALRVWLRDRLPAYMIPADLVFLSRLPRTTHGKIDRDALPAPVTGPVEHAPGTPAERRIAALAEPLLGRPIGAEENFFAAGGHSLLAARLVARAGAEFGVDVPLRRFLAEPTVRALATVVGEATPAVRIRPALARSAPQLLARLDELTDDEVAALLARLDDGEVSR</sequence>
<evidence type="ECO:0000313" key="5">
    <source>
        <dbReference type="EMBL" id="MDP9793793.1"/>
    </source>
</evidence>
<comment type="caution">
    <text evidence="5">The sequence shown here is derived from an EMBL/GenBank/DDBJ whole genome shotgun (WGS) entry which is preliminary data.</text>
</comment>
<dbReference type="InterPro" id="IPR020845">
    <property type="entry name" value="AMP-binding_CS"/>
</dbReference>
<gene>
    <name evidence="5" type="ORF">J2S43_002305</name>
</gene>
<proteinExistence type="predicted"/>
<keyword evidence="2" id="KW-0596">Phosphopantetheine</keyword>
<dbReference type="NCBIfam" id="TIGR01733">
    <property type="entry name" value="AA-adenyl-dom"/>
    <property type="match status" value="2"/>
</dbReference>